<evidence type="ECO:0000313" key="2">
    <source>
        <dbReference type="Proteomes" id="UP000315496"/>
    </source>
</evidence>
<reference evidence="1 2" key="1">
    <citation type="submission" date="2019-05" db="EMBL/GenBank/DDBJ databases">
        <title>The compact genome of Giardia muris reveals important steps in the evolution of intestinal protozoan parasites.</title>
        <authorList>
            <person name="Xu F."/>
            <person name="Jimenez-Gonzalez A."/>
            <person name="Einarsson E."/>
            <person name="Astvaldsson A."/>
            <person name="Peirasmaki D."/>
            <person name="Eckmann L."/>
            <person name="Andersson J.O."/>
            <person name="Svard S.G."/>
            <person name="Jerlstrom-Hultqvist J."/>
        </authorList>
    </citation>
    <scope>NUCLEOTIDE SEQUENCE [LARGE SCALE GENOMIC DNA]</scope>
    <source>
        <strain evidence="1 2">Roberts-Thomson</strain>
    </source>
</reference>
<organism evidence="1 2">
    <name type="scientific">Giardia muris</name>
    <dbReference type="NCBI Taxonomy" id="5742"/>
    <lineage>
        <taxon>Eukaryota</taxon>
        <taxon>Metamonada</taxon>
        <taxon>Diplomonadida</taxon>
        <taxon>Hexamitidae</taxon>
        <taxon>Giardiinae</taxon>
        <taxon>Giardia</taxon>
    </lineage>
</organism>
<evidence type="ECO:0000313" key="1">
    <source>
        <dbReference type="EMBL" id="TNJ29489.1"/>
    </source>
</evidence>
<dbReference type="AlphaFoldDB" id="A0A4Z1TAE9"/>
<dbReference type="EMBL" id="VDLU01000001">
    <property type="protein sequence ID" value="TNJ29489.1"/>
    <property type="molecule type" value="Genomic_DNA"/>
</dbReference>
<proteinExistence type="predicted"/>
<keyword evidence="2" id="KW-1185">Reference proteome</keyword>
<comment type="caution">
    <text evidence="1">The sequence shown here is derived from an EMBL/GenBank/DDBJ whole genome shotgun (WGS) entry which is preliminary data.</text>
</comment>
<sequence>MDTLLTVVTSSRLHALLRVREHGQRDAEMFARTACKPNDGPERELYILSLNSTITDQLREKLAGEKAAVILLTNIEAVDINTELLVRLDELLYRYPDMQLLCALTTELVPYPFLRLFQLFIDLRMYRTSEGGCYLLTATRIDEVSIHPTITAMANQLLFSLGTTNFSMRLEGVPDLKCLNPLPVSMTAISTILRCAQIIALHEHTQTRAKFIATVLPRHLKLAILLVLTHQVGTLPLTELTVEDRKRITEVGYMDKVWHLLNATLLESV</sequence>
<accession>A0A4Z1TAE9</accession>
<dbReference type="OrthoDB" id="10254212at2759"/>
<dbReference type="Proteomes" id="UP000315496">
    <property type="component" value="Chromosome 1"/>
</dbReference>
<dbReference type="VEuPathDB" id="GiardiaDB:GMRT_10218"/>
<gene>
    <name evidence="1" type="ORF">GMRT_10218</name>
</gene>
<protein>
    <submittedName>
        <fullName evidence="1">Uncharacterized protein</fullName>
    </submittedName>
</protein>
<name>A0A4Z1TAE9_GIAMU</name>